<gene>
    <name evidence="1" type="ORF">PILCRDRAFT_685</name>
</gene>
<sequence length="156" mass="17152">MWRSAILDTRDNHGSFSLRQGDLYVDNILVASTGHIVGILDWNCAATVPWEVPGVDTSAFFVDVFETGKSKTNTFSPRHAIFNCVLKAGQSSSPLPSGKSMAELHDSTAAHIGAYLALFMERDYRFVGRSLYKLLEWGGDIDEGFTKFLTTRGSGL</sequence>
<dbReference type="OrthoDB" id="2906425at2759"/>
<reference evidence="1 2" key="1">
    <citation type="submission" date="2014-04" db="EMBL/GenBank/DDBJ databases">
        <authorList>
            <consortium name="DOE Joint Genome Institute"/>
            <person name="Kuo A."/>
            <person name="Tarkka M."/>
            <person name="Buscot F."/>
            <person name="Kohler A."/>
            <person name="Nagy L.G."/>
            <person name="Floudas D."/>
            <person name="Copeland A."/>
            <person name="Barry K.W."/>
            <person name="Cichocki N."/>
            <person name="Veneault-Fourrey C."/>
            <person name="LaButti K."/>
            <person name="Lindquist E.A."/>
            <person name="Lipzen A."/>
            <person name="Lundell T."/>
            <person name="Morin E."/>
            <person name="Murat C."/>
            <person name="Sun H."/>
            <person name="Tunlid A."/>
            <person name="Henrissat B."/>
            <person name="Grigoriev I.V."/>
            <person name="Hibbett D.S."/>
            <person name="Martin F."/>
            <person name="Nordberg H.P."/>
            <person name="Cantor M.N."/>
            <person name="Hua S.X."/>
        </authorList>
    </citation>
    <scope>NUCLEOTIDE SEQUENCE [LARGE SCALE GENOMIC DNA]</scope>
    <source>
        <strain evidence="1 2">F 1598</strain>
    </source>
</reference>
<organism evidence="1 2">
    <name type="scientific">Piloderma croceum (strain F 1598)</name>
    <dbReference type="NCBI Taxonomy" id="765440"/>
    <lineage>
        <taxon>Eukaryota</taxon>
        <taxon>Fungi</taxon>
        <taxon>Dikarya</taxon>
        <taxon>Basidiomycota</taxon>
        <taxon>Agaricomycotina</taxon>
        <taxon>Agaricomycetes</taxon>
        <taxon>Agaricomycetidae</taxon>
        <taxon>Atheliales</taxon>
        <taxon>Atheliaceae</taxon>
        <taxon>Piloderma</taxon>
    </lineage>
</organism>
<evidence type="ECO:0000313" key="2">
    <source>
        <dbReference type="Proteomes" id="UP000054166"/>
    </source>
</evidence>
<dbReference type="InParanoid" id="A0A0C3GIR0"/>
<dbReference type="HOGENOM" id="CLU_1687317_0_0_1"/>
<accession>A0A0C3GIR0</accession>
<reference evidence="2" key="2">
    <citation type="submission" date="2015-01" db="EMBL/GenBank/DDBJ databases">
        <title>Evolutionary Origins and Diversification of the Mycorrhizal Mutualists.</title>
        <authorList>
            <consortium name="DOE Joint Genome Institute"/>
            <consortium name="Mycorrhizal Genomics Consortium"/>
            <person name="Kohler A."/>
            <person name="Kuo A."/>
            <person name="Nagy L.G."/>
            <person name="Floudas D."/>
            <person name="Copeland A."/>
            <person name="Barry K.W."/>
            <person name="Cichocki N."/>
            <person name="Veneault-Fourrey C."/>
            <person name="LaButti K."/>
            <person name="Lindquist E.A."/>
            <person name="Lipzen A."/>
            <person name="Lundell T."/>
            <person name="Morin E."/>
            <person name="Murat C."/>
            <person name="Riley R."/>
            <person name="Ohm R."/>
            <person name="Sun H."/>
            <person name="Tunlid A."/>
            <person name="Henrissat B."/>
            <person name="Grigoriev I.V."/>
            <person name="Hibbett D.S."/>
            <person name="Martin F."/>
        </authorList>
    </citation>
    <scope>NUCLEOTIDE SEQUENCE [LARGE SCALE GENOMIC DNA]</scope>
    <source>
        <strain evidence="2">F 1598</strain>
    </source>
</reference>
<dbReference type="STRING" id="765440.A0A0C3GIR0"/>
<dbReference type="EMBL" id="KN832971">
    <property type="protein sequence ID" value="KIM91519.1"/>
    <property type="molecule type" value="Genomic_DNA"/>
</dbReference>
<dbReference type="AlphaFoldDB" id="A0A0C3GIR0"/>
<evidence type="ECO:0008006" key="3">
    <source>
        <dbReference type="Google" id="ProtNLM"/>
    </source>
</evidence>
<dbReference type="Proteomes" id="UP000054166">
    <property type="component" value="Unassembled WGS sequence"/>
</dbReference>
<name>A0A0C3GIR0_PILCF</name>
<proteinExistence type="predicted"/>
<keyword evidence="2" id="KW-1185">Reference proteome</keyword>
<protein>
    <recommendedName>
        <fullName evidence="3">Aminoglycoside phosphotransferase domain-containing protein</fullName>
    </recommendedName>
</protein>
<evidence type="ECO:0000313" key="1">
    <source>
        <dbReference type="EMBL" id="KIM91519.1"/>
    </source>
</evidence>